<protein>
    <submittedName>
        <fullName evidence="1">Uncharacterized protein</fullName>
    </submittedName>
</protein>
<organism evidence="1 2">
    <name type="scientific">Cichorium intybus</name>
    <name type="common">Chicory</name>
    <dbReference type="NCBI Taxonomy" id="13427"/>
    <lineage>
        <taxon>Eukaryota</taxon>
        <taxon>Viridiplantae</taxon>
        <taxon>Streptophyta</taxon>
        <taxon>Embryophyta</taxon>
        <taxon>Tracheophyta</taxon>
        <taxon>Spermatophyta</taxon>
        <taxon>Magnoliopsida</taxon>
        <taxon>eudicotyledons</taxon>
        <taxon>Gunneridae</taxon>
        <taxon>Pentapetalae</taxon>
        <taxon>asterids</taxon>
        <taxon>campanulids</taxon>
        <taxon>Asterales</taxon>
        <taxon>Asteraceae</taxon>
        <taxon>Cichorioideae</taxon>
        <taxon>Cichorieae</taxon>
        <taxon>Cichoriinae</taxon>
        <taxon>Cichorium</taxon>
    </lineage>
</organism>
<keyword evidence="2" id="KW-1185">Reference proteome</keyword>
<proteinExistence type="predicted"/>
<comment type="caution">
    <text evidence="1">The sequence shown here is derived from an EMBL/GenBank/DDBJ whole genome shotgun (WGS) entry which is preliminary data.</text>
</comment>
<dbReference type="EMBL" id="CM042010">
    <property type="protein sequence ID" value="KAI3778745.1"/>
    <property type="molecule type" value="Genomic_DNA"/>
</dbReference>
<name>A0ACB9G6Q8_CICIN</name>
<evidence type="ECO:0000313" key="2">
    <source>
        <dbReference type="Proteomes" id="UP001055811"/>
    </source>
</evidence>
<accession>A0ACB9G6Q8</accession>
<reference evidence="1 2" key="2">
    <citation type="journal article" date="2022" name="Mol. Ecol. Resour.">
        <title>The genomes of chicory, endive, great burdock and yacon provide insights into Asteraceae paleo-polyploidization history and plant inulin production.</title>
        <authorList>
            <person name="Fan W."/>
            <person name="Wang S."/>
            <person name="Wang H."/>
            <person name="Wang A."/>
            <person name="Jiang F."/>
            <person name="Liu H."/>
            <person name="Zhao H."/>
            <person name="Xu D."/>
            <person name="Zhang Y."/>
        </authorList>
    </citation>
    <scope>NUCLEOTIDE SEQUENCE [LARGE SCALE GENOMIC DNA]</scope>
    <source>
        <strain evidence="2">cv. Punajuju</strain>
        <tissue evidence="1">Leaves</tissue>
    </source>
</reference>
<evidence type="ECO:0000313" key="1">
    <source>
        <dbReference type="EMBL" id="KAI3778745.1"/>
    </source>
</evidence>
<reference evidence="2" key="1">
    <citation type="journal article" date="2022" name="Mol. Ecol. Resour.">
        <title>The genomes of chicory, endive, great burdock and yacon provide insights into Asteraceae palaeo-polyploidization history and plant inulin production.</title>
        <authorList>
            <person name="Fan W."/>
            <person name="Wang S."/>
            <person name="Wang H."/>
            <person name="Wang A."/>
            <person name="Jiang F."/>
            <person name="Liu H."/>
            <person name="Zhao H."/>
            <person name="Xu D."/>
            <person name="Zhang Y."/>
        </authorList>
    </citation>
    <scope>NUCLEOTIDE SEQUENCE [LARGE SCALE GENOMIC DNA]</scope>
    <source>
        <strain evidence="2">cv. Punajuju</strain>
    </source>
</reference>
<gene>
    <name evidence="1" type="ORF">L2E82_08128</name>
</gene>
<sequence>MFFHASTSVLSSPFFLPLFFPLAFFLPSSYRRTPFVSVNHRHRTLKAVAHQLLLPVPPPTLHSDSKIVECGITAMLIVEDDEFWLDVACVKFGDLPAHLDANTFDVTHDV</sequence>
<dbReference type="Proteomes" id="UP001055811">
    <property type="component" value="Linkage Group LG02"/>
</dbReference>